<dbReference type="Proteomes" id="UP000006038">
    <property type="component" value="Chromosome 7"/>
</dbReference>
<accession>J3ML02</accession>
<dbReference type="EnsemblPlants" id="OB07G20840.1">
    <property type="protein sequence ID" value="OB07G20840.1"/>
    <property type="gene ID" value="OB07G20840"/>
</dbReference>
<dbReference type="Gramene" id="OB07G20840.1">
    <property type="protein sequence ID" value="OB07G20840.1"/>
    <property type="gene ID" value="OB07G20840"/>
</dbReference>
<dbReference type="AlphaFoldDB" id="J3ML02"/>
<reference evidence="1" key="2">
    <citation type="submission" date="2013-04" db="UniProtKB">
        <authorList>
            <consortium name="EnsemblPlants"/>
        </authorList>
    </citation>
    <scope>IDENTIFICATION</scope>
</reference>
<evidence type="ECO:0000313" key="2">
    <source>
        <dbReference type="Proteomes" id="UP000006038"/>
    </source>
</evidence>
<keyword evidence="2" id="KW-1185">Reference proteome</keyword>
<dbReference type="HOGENOM" id="CLU_2816527_0_0_1"/>
<evidence type="ECO:0000313" key="1">
    <source>
        <dbReference type="EnsemblPlants" id="OB07G20840.1"/>
    </source>
</evidence>
<organism evidence="1">
    <name type="scientific">Oryza brachyantha</name>
    <name type="common">malo sina</name>
    <dbReference type="NCBI Taxonomy" id="4533"/>
    <lineage>
        <taxon>Eukaryota</taxon>
        <taxon>Viridiplantae</taxon>
        <taxon>Streptophyta</taxon>
        <taxon>Embryophyta</taxon>
        <taxon>Tracheophyta</taxon>
        <taxon>Spermatophyta</taxon>
        <taxon>Magnoliopsida</taxon>
        <taxon>Liliopsida</taxon>
        <taxon>Poales</taxon>
        <taxon>Poaceae</taxon>
        <taxon>BOP clade</taxon>
        <taxon>Oryzoideae</taxon>
        <taxon>Oryzeae</taxon>
        <taxon>Oryzinae</taxon>
        <taxon>Oryza</taxon>
    </lineage>
</organism>
<name>J3ML02_ORYBR</name>
<protein>
    <submittedName>
        <fullName evidence="1">Uncharacterized protein</fullName>
    </submittedName>
</protein>
<reference evidence="1" key="1">
    <citation type="journal article" date="2013" name="Nat. Commun.">
        <title>Whole-genome sequencing of Oryza brachyantha reveals mechanisms underlying Oryza genome evolution.</title>
        <authorList>
            <person name="Chen J."/>
            <person name="Huang Q."/>
            <person name="Gao D."/>
            <person name="Wang J."/>
            <person name="Lang Y."/>
            <person name="Liu T."/>
            <person name="Li B."/>
            <person name="Bai Z."/>
            <person name="Luis Goicoechea J."/>
            <person name="Liang C."/>
            <person name="Chen C."/>
            <person name="Zhang W."/>
            <person name="Sun S."/>
            <person name="Liao Y."/>
            <person name="Zhang X."/>
            <person name="Yang L."/>
            <person name="Song C."/>
            <person name="Wang M."/>
            <person name="Shi J."/>
            <person name="Liu G."/>
            <person name="Liu J."/>
            <person name="Zhou H."/>
            <person name="Zhou W."/>
            <person name="Yu Q."/>
            <person name="An N."/>
            <person name="Chen Y."/>
            <person name="Cai Q."/>
            <person name="Wang B."/>
            <person name="Liu B."/>
            <person name="Min J."/>
            <person name="Huang Y."/>
            <person name="Wu H."/>
            <person name="Li Z."/>
            <person name="Zhang Y."/>
            <person name="Yin Y."/>
            <person name="Song W."/>
            <person name="Jiang J."/>
            <person name="Jackson S.A."/>
            <person name="Wing R.A."/>
            <person name="Wang J."/>
            <person name="Chen M."/>
        </authorList>
    </citation>
    <scope>NUCLEOTIDE SEQUENCE [LARGE SCALE GENOMIC DNA]</scope>
    <source>
        <strain evidence="1">cv. IRGC 101232</strain>
    </source>
</reference>
<sequence>MAHIVGEYFIFPWLLPAVLNIACWKYTSPALSSLVNIIFRDDKMEDAMENSTKKYHLLQFFKTSHQK</sequence>
<proteinExistence type="predicted"/>